<protein>
    <submittedName>
        <fullName evidence="1">Syntaxin-18_N domain-containing protein</fullName>
    </submittedName>
</protein>
<evidence type="ECO:0000313" key="1">
    <source>
        <dbReference type="WBParaSite" id="GPUH_0001828701-mRNA-1"/>
    </source>
</evidence>
<organism evidence="1">
    <name type="scientific">Gongylonema pulchrum</name>
    <dbReference type="NCBI Taxonomy" id="637853"/>
    <lineage>
        <taxon>Eukaryota</taxon>
        <taxon>Metazoa</taxon>
        <taxon>Ecdysozoa</taxon>
        <taxon>Nematoda</taxon>
        <taxon>Chromadorea</taxon>
        <taxon>Rhabditida</taxon>
        <taxon>Spirurina</taxon>
        <taxon>Spiruromorpha</taxon>
        <taxon>Spiruroidea</taxon>
        <taxon>Gongylonematidae</taxon>
        <taxon>Gongylonema</taxon>
    </lineage>
</organism>
<proteinExistence type="predicted"/>
<dbReference type="AlphaFoldDB" id="A0A183EBC1"/>
<accession>A0A183EBC1</accession>
<reference evidence="1" key="1">
    <citation type="submission" date="2016-06" db="UniProtKB">
        <authorList>
            <consortium name="WormBaseParasite"/>
        </authorList>
    </citation>
    <scope>IDENTIFICATION</scope>
</reference>
<dbReference type="WBParaSite" id="GPUH_0001828701-mRNA-1">
    <property type="protein sequence ID" value="GPUH_0001828701-mRNA-1"/>
    <property type="gene ID" value="GPUH_0001828701"/>
</dbReference>
<name>A0A183EBC1_9BILA</name>
<sequence length="166" mass="19015">LSDYETKRSNLYSIERLKDRLVNAQLADPATKHRTRRAVSEIGKRVSMIRGLLRDRKSEVDCAVEAAKAFQDDLNRLSKFCEKTEKAIQLVENATIFTPSGTDLDYVRSQETETDQLARALQTRWNDACSKEPSPDARLKIVSFTVCMPNSPFLLCKKVFWNIENQ</sequence>